<organism evidence="3 4">
    <name type="scientific">Sphingobacterium kitahiroshimense</name>
    <dbReference type="NCBI Taxonomy" id="470446"/>
    <lineage>
        <taxon>Bacteria</taxon>
        <taxon>Pseudomonadati</taxon>
        <taxon>Bacteroidota</taxon>
        <taxon>Sphingobacteriia</taxon>
        <taxon>Sphingobacteriales</taxon>
        <taxon>Sphingobacteriaceae</taxon>
        <taxon>Sphingobacterium</taxon>
    </lineage>
</organism>
<evidence type="ECO:0000313" key="4">
    <source>
        <dbReference type="Proteomes" id="UP001409291"/>
    </source>
</evidence>
<dbReference type="Pfam" id="PF13432">
    <property type="entry name" value="TPR_16"/>
    <property type="match status" value="1"/>
</dbReference>
<evidence type="ECO:0000256" key="2">
    <source>
        <dbReference type="SAM" id="SignalP"/>
    </source>
</evidence>
<name>A0ABV0BY36_9SPHI</name>
<dbReference type="Gene3D" id="1.25.40.10">
    <property type="entry name" value="Tetratricopeptide repeat domain"/>
    <property type="match status" value="2"/>
</dbReference>
<dbReference type="Proteomes" id="UP001409291">
    <property type="component" value="Unassembled WGS sequence"/>
</dbReference>
<dbReference type="RefSeq" id="WP_132771479.1">
    <property type="nucleotide sequence ID" value="NZ_JAOQNK010000001.1"/>
</dbReference>
<evidence type="ECO:0000313" key="3">
    <source>
        <dbReference type="EMBL" id="MEN5379709.1"/>
    </source>
</evidence>
<dbReference type="Pfam" id="PF13181">
    <property type="entry name" value="TPR_8"/>
    <property type="match status" value="1"/>
</dbReference>
<keyword evidence="2" id="KW-0732">Signal</keyword>
<dbReference type="SUPFAM" id="SSF48452">
    <property type="entry name" value="TPR-like"/>
    <property type="match status" value="1"/>
</dbReference>
<feature type="chain" id="PRO_5046867861" evidence="2">
    <location>
        <begin position="20"/>
        <end position="365"/>
    </location>
</feature>
<feature type="signal peptide" evidence="2">
    <location>
        <begin position="1"/>
        <end position="19"/>
    </location>
</feature>
<feature type="repeat" description="TPR" evidence="1">
    <location>
        <begin position="258"/>
        <end position="291"/>
    </location>
</feature>
<dbReference type="InterPro" id="IPR019734">
    <property type="entry name" value="TPR_rpt"/>
</dbReference>
<keyword evidence="1" id="KW-0802">TPR repeat</keyword>
<dbReference type="PROSITE" id="PS50005">
    <property type="entry name" value="TPR"/>
    <property type="match status" value="1"/>
</dbReference>
<sequence>MRALLTSLILSATSLTVVAQSNIKEGNNSFALYTQTGDIKNLENARKFSDAAFKTRKDSSSVRNNVLRGLVYSSLAVVDSTRKQKYTIDPIDESLNTLKLIDKKKAYRNFPVEVDYIKQNLATALIYKSNVELKNNKFEEAYKGFLKVDSLGFKNADLKFNLATLAVSSKRYPDAIKYYKELIKQDSKKPQYYLELAAVYEKIGTKQDELNTLSAGRLEFPQNKDILFKLIDIYAKNESYDAILTIIDEAIKLEPENVELNYLAGYAYEDAKDIRNAKQYYNKVLRLDANNYPSNLALGLIYLKDFLKSKSDEDKQYAQAYLLKANEIKPYDVNALKALSTYYNAIEDYVQLDRVNILLNQLTVN</sequence>
<gene>
    <name evidence="3" type="ORF">ABE541_20755</name>
</gene>
<reference evidence="3 4" key="1">
    <citation type="submission" date="2024-04" db="EMBL/GenBank/DDBJ databases">
        <title>WGS of bacteria from Torrens River.</title>
        <authorList>
            <person name="Wyrsch E.R."/>
            <person name="Drigo B."/>
        </authorList>
    </citation>
    <scope>NUCLEOTIDE SEQUENCE [LARGE SCALE GENOMIC DNA]</scope>
    <source>
        <strain evidence="3 4">TWI391</strain>
    </source>
</reference>
<evidence type="ECO:0000256" key="1">
    <source>
        <dbReference type="PROSITE-ProRule" id="PRU00339"/>
    </source>
</evidence>
<protein>
    <submittedName>
        <fullName evidence="3">Tetratricopeptide repeat protein</fullName>
    </submittedName>
</protein>
<accession>A0ABV0BY36</accession>
<dbReference type="PANTHER" id="PTHR12558:SF13">
    <property type="entry name" value="CELL DIVISION CYCLE PROTEIN 27 HOMOLOG"/>
    <property type="match status" value="1"/>
</dbReference>
<keyword evidence="4" id="KW-1185">Reference proteome</keyword>
<dbReference type="EMBL" id="JBDJNQ010000011">
    <property type="protein sequence ID" value="MEN5379709.1"/>
    <property type="molecule type" value="Genomic_DNA"/>
</dbReference>
<dbReference type="PANTHER" id="PTHR12558">
    <property type="entry name" value="CELL DIVISION CYCLE 16,23,27"/>
    <property type="match status" value="1"/>
</dbReference>
<comment type="caution">
    <text evidence="3">The sequence shown here is derived from an EMBL/GenBank/DDBJ whole genome shotgun (WGS) entry which is preliminary data.</text>
</comment>
<dbReference type="InterPro" id="IPR011990">
    <property type="entry name" value="TPR-like_helical_dom_sf"/>
</dbReference>
<proteinExistence type="predicted"/>
<dbReference type="SMART" id="SM00028">
    <property type="entry name" value="TPR"/>
    <property type="match status" value="4"/>
</dbReference>